<evidence type="ECO:0000313" key="1">
    <source>
        <dbReference type="Proteomes" id="UP000887576"/>
    </source>
</evidence>
<name>A0AC34Q9N2_9BILA</name>
<reference evidence="2" key="1">
    <citation type="submission" date="2022-11" db="UniProtKB">
        <authorList>
            <consortium name="WormBaseParasite"/>
        </authorList>
    </citation>
    <scope>IDENTIFICATION</scope>
</reference>
<evidence type="ECO:0000313" key="2">
    <source>
        <dbReference type="WBParaSite" id="JU765_v2.g1429.t1"/>
    </source>
</evidence>
<dbReference type="Proteomes" id="UP000887576">
    <property type="component" value="Unplaced"/>
</dbReference>
<protein>
    <submittedName>
        <fullName evidence="2">Uncharacterized protein</fullName>
    </submittedName>
</protein>
<sequence>MNNGKPIIVNGKMKRYKCVEEYVLLDEYGKVIPNSQELRNENGQSNKEFFIEPTKKRSNILPPTSFESQEKENNYKAVVKEELSTTTAMTLEVPRTKMPENPLHPNGLNVKKLIHTPSFETTPTPYLHRGMRPFKPVDELVPMPNSAELSEVRRSYRHKSRFPRLRYRYFLPRDYEDYQYYENDREYGPKVNYWRPHPEFRRPHPYRETFQPEYESSQEFLDSREPSFRPSSSNYFRNLLSKQKAESKKTLPKSNEIEYRIPLRTTKYATNERPNIPVRWLAPSAKSRELYKRPPLPPLPTETKSFILENSGSPSKIPQQPKKLEPLPISNPSLPNLNPLPPSSNLPAFIPTTPKPLQMSPENCKKLKDLAHSFGVSDPQKWVRNNCTSRTLECKNHGIAESRCSLQAQGHQAELNPGCFDEIDQFNKTRVYCRLNCEESDEATVSAKVPSWNHECSSHFTYQLERRRLDWYLWRSGSCINTSISFQIRCGFPRDPRVFYVQNKHLFEYEDRE</sequence>
<organism evidence="1 2">
    <name type="scientific">Panagrolaimus sp. JU765</name>
    <dbReference type="NCBI Taxonomy" id="591449"/>
    <lineage>
        <taxon>Eukaryota</taxon>
        <taxon>Metazoa</taxon>
        <taxon>Ecdysozoa</taxon>
        <taxon>Nematoda</taxon>
        <taxon>Chromadorea</taxon>
        <taxon>Rhabditida</taxon>
        <taxon>Tylenchina</taxon>
        <taxon>Panagrolaimomorpha</taxon>
        <taxon>Panagrolaimoidea</taxon>
        <taxon>Panagrolaimidae</taxon>
        <taxon>Panagrolaimus</taxon>
    </lineage>
</organism>
<accession>A0AC34Q9N2</accession>
<dbReference type="WBParaSite" id="JU765_v2.g1429.t1">
    <property type="protein sequence ID" value="JU765_v2.g1429.t1"/>
    <property type="gene ID" value="JU765_v2.g1429"/>
</dbReference>
<proteinExistence type="predicted"/>